<evidence type="ECO:0000256" key="1">
    <source>
        <dbReference type="SAM" id="MobiDB-lite"/>
    </source>
</evidence>
<organism evidence="3 4">
    <name type="scientific">Crassostrea virginica</name>
    <name type="common">Eastern oyster</name>
    <dbReference type="NCBI Taxonomy" id="6565"/>
    <lineage>
        <taxon>Eukaryota</taxon>
        <taxon>Metazoa</taxon>
        <taxon>Spiralia</taxon>
        <taxon>Lophotrochozoa</taxon>
        <taxon>Mollusca</taxon>
        <taxon>Bivalvia</taxon>
        <taxon>Autobranchia</taxon>
        <taxon>Pteriomorphia</taxon>
        <taxon>Ostreida</taxon>
        <taxon>Ostreoidea</taxon>
        <taxon>Ostreidae</taxon>
        <taxon>Crassostrea</taxon>
    </lineage>
</organism>
<feature type="compositionally biased region" description="Polar residues" evidence="1">
    <location>
        <begin position="349"/>
        <end position="367"/>
    </location>
</feature>
<dbReference type="OrthoDB" id="6156435at2759"/>
<evidence type="ECO:0000313" key="4">
    <source>
        <dbReference type="RefSeq" id="XP_022331958.1"/>
    </source>
</evidence>
<keyword evidence="3" id="KW-1185">Reference proteome</keyword>
<feature type="region of interest" description="Disordered" evidence="1">
    <location>
        <begin position="349"/>
        <end position="398"/>
    </location>
</feature>
<accession>A0A8B8DWG0</accession>
<gene>
    <name evidence="4" type="primary">LOC111129792</name>
</gene>
<evidence type="ECO:0000259" key="2">
    <source>
        <dbReference type="Pfam" id="PF13837"/>
    </source>
</evidence>
<reference evidence="4" key="1">
    <citation type="submission" date="2025-08" db="UniProtKB">
        <authorList>
            <consortium name="RefSeq"/>
        </authorList>
    </citation>
    <scope>IDENTIFICATION</scope>
    <source>
        <tissue evidence="4">Whole sample</tissue>
    </source>
</reference>
<dbReference type="InterPro" id="IPR044822">
    <property type="entry name" value="Myb_DNA-bind_4"/>
</dbReference>
<dbReference type="KEGG" id="cvn:111129792"/>
<dbReference type="Gene3D" id="1.10.10.60">
    <property type="entry name" value="Homeodomain-like"/>
    <property type="match status" value="1"/>
</dbReference>
<dbReference type="Proteomes" id="UP000694844">
    <property type="component" value="Chromosome 4"/>
</dbReference>
<proteinExistence type="predicted"/>
<sequence length="443" mass="51230">MQVVDFPTRGNITLDVFITNRPSLLNRCIPCPGLSDHDIVMIDANINVVASRQKPVRRLIHLWKKVDTEKMAEDLEDDLIQPAMVKQEDQAAIKTKAESLHYWYKRTGRDKDRQRYRKLLKFTQQECKSAYNTYVSDMVQEDGNSKKLYSFIKIPSGRIDRIPNEWIGIEMADGRSESYPRGALQDMLVQCEICQIYFINMDAFSKHPCCRNEPVASQITEEEECIDLPDIPVPATTECEEVEGDGFWSKCPTLLLLNEYRSHKSALENGRLRKVALWSKISKKLRENGYRYTETQVSGRWKTLVRLYKKTKDHNGKSGNDKKSFPFFSEMEEILGKDHAVTPTCILSSASTSTGKTSEETQLTSYKRMNESDSDGENSSASSSCTSQKERKKRRTQSAEVLEFLSTYEQKQEERYRKELEQREKMHTDRMAMLKALIETMKK</sequence>
<protein>
    <submittedName>
        <fullName evidence="4">Uncharacterized protein LOC111129792</fullName>
    </submittedName>
</protein>
<dbReference type="PANTHER" id="PTHR47595">
    <property type="entry name" value="HEAT SHOCK 70 KDA PROTEIN 14"/>
    <property type="match status" value="1"/>
</dbReference>
<dbReference type="RefSeq" id="XP_022331958.1">
    <property type="nucleotide sequence ID" value="XM_022476250.1"/>
</dbReference>
<dbReference type="GeneID" id="111129792"/>
<dbReference type="PANTHER" id="PTHR47595:SF1">
    <property type="entry name" value="MYB_SANT-LIKE DNA-BINDING DOMAIN-CONTAINING PROTEIN"/>
    <property type="match status" value="1"/>
</dbReference>
<dbReference type="AlphaFoldDB" id="A0A8B8DWG0"/>
<dbReference type="Pfam" id="PF13837">
    <property type="entry name" value="Myb_DNA-bind_4"/>
    <property type="match status" value="1"/>
</dbReference>
<name>A0A8B8DWG0_CRAVI</name>
<evidence type="ECO:0000313" key="3">
    <source>
        <dbReference type="Proteomes" id="UP000694844"/>
    </source>
</evidence>
<feature type="domain" description="Myb/SANT-like DNA-binding" evidence="2">
    <location>
        <begin position="248"/>
        <end position="334"/>
    </location>
</feature>